<dbReference type="InterPro" id="IPR004099">
    <property type="entry name" value="Pyr_nucl-diS_OxRdtase_dimer"/>
</dbReference>
<reference evidence="8 9" key="1">
    <citation type="journal article" date="2018" name="PLoS ONE">
        <title>The draft genome of Kipferlia bialata reveals reductive genome evolution in fornicate parasites.</title>
        <authorList>
            <person name="Tanifuji G."/>
            <person name="Takabayashi S."/>
            <person name="Kume K."/>
            <person name="Takagi M."/>
            <person name="Nakayama T."/>
            <person name="Kamikawa R."/>
            <person name="Inagaki Y."/>
            <person name="Hashimoto T."/>
        </authorList>
    </citation>
    <scope>NUCLEOTIDE SEQUENCE [LARGE SCALE GENOMIC DNA]</scope>
    <source>
        <strain evidence="8">NY0173</strain>
    </source>
</reference>
<evidence type="ECO:0000313" key="8">
    <source>
        <dbReference type="EMBL" id="GIQ86071.1"/>
    </source>
</evidence>
<dbReference type="SUPFAM" id="SSF55424">
    <property type="entry name" value="FAD/NAD-linked reductases, dimerisation (C-terminal) domain"/>
    <property type="match status" value="1"/>
</dbReference>
<name>A0A9K3CZL7_9EUKA</name>
<protein>
    <recommendedName>
        <fullName evidence="7">Rhodanese domain-containing protein</fullName>
    </recommendedName>
</protein>
<keyword evidence="4" id="KW-0274">FAD</keyword>
<dbReference type="PRINTS" id="PR00411">
    <property type="entry name" value="PNDRDTASEI"/>
</dbReference>
<dbReference type="Pfam" id="PF02852">
    <property type="entry name" value="Pyr_redox_dim"/>
    <property type="match status" value="1"/>
</dbReference>
<dbReference type="InterPro" id="IPR001763">
    <property type="entry name" value="Rhodanese-like_dom"/>
</dbReference>
<evidence type="ECO:0000313" key="9">
    <source>
        <dbReference type="Proteomes" id="UP000265618"/>
    </source>
</evidence>
<evidence type="ECO:0000256" key="6">
    <source>
        <dbReference type="ARBA" id="ARBA00023284"/>
    </source>
</evidence>
<evidence type="ECO:0000256" key="3">
    <source>
        <dbReference type="ARBA" id="ARBA00022630"/>
    </source>
</evidence>
<comment type="caution">
    <text evidence="8">The sequence shown here is derived from an EMBL/GenBank/DDBJ whole genome shotgun (WGS) entry which is preliminary data.</text>
</comment>
<comment type="cofactor">
    <cofactor evidence="1">
        <name>FAD</name>
        <dbReference type="ChEBI" id="CHEBI:57692"/>
    </cofactor>
</comment>
<dbReference type="AlphaFoldDB" id="A0A9K3CZL7"/>
<dbReference type="Gene3D" id="3.40.250.10">
    <property type="entry name" value="Rhodanese-like domain"/>
    <property type="match status" value="1"/>
</dbReference>
<dbReference type="OrthoDB" id="432169at2759"/>
<organism evidence="8 9">
    <name type="scientific">Kipferlia bialata</name>
    <dbReference type="NCBI Taxonomy" id="797122"/>
    <lineage>
        <taxon>Eukaryota</taxon>
        <taxon>Metamonada</taxon>
        <taxon>Carpediemonas-like organisms</taxon>
        <taxon>Kipferlia</taxon>
    </lineage>
</organism>
<gene>
    <name evidence="8" type="ORF">KIPB_007851</name>
</gene>
<comment type="similarity">
    <text evidence="2">Belongs to the class-III pyridine nucleotide-disulfide oxidoreductase family.</text>
</comment>
<dbReference type="InterPro" id="IPR016156">
    <property type="entry name" value="FAD/NAD-linked_Rdtase_dimer_sf"/>
</dbReference>
<dbReference type="PANTHER" id="PTHR43429:SF1">
    <property type="entry name" value="NAD(P)H SULFUR OXIDOREDUCTASE (COA-DEPENDENT)"/>
    <property type="match status" value="1"/>
</dbReference>
<dbReference type="InterPro" id="IPR036873">
    <property type="entry name" value="Rhodanese-like_dom_sf"/>
</dbReference>
<dbReference type="PROSITE" id="PS50206">
    <property type="entry name" value="RHODANESE_3"/>
    <property type="match status" value="1"/>
</dbReference>
<dbReference type="Pfam" id="PF07992">
    <property type="entry name" value="Pyr_redox_2"/>
    <property type="match status" value="1"/>
</dbReference>
<dbReference type="SUPFAM" id="SSF51905">
    <property type="entry name" value="FAD/NAD(P)-binding domain"/>
    <property type="match status" value="1"/>
</dbReference>
<dbReference type="GO" id="GO:0016491">
    <property type="term" value="F:oxidoreductase activity"/>
    <property type="evidence" value="ECO:0007669"/>
    <property type="project" value="UniProtKB-KW"/>
</dbReference>
<keyword evidence="3" id="KW-0285">Flavoprotein</keyword>
<dbReference type="PRINTS" id="PR00368">
    <property type="entry name" value="FADPNR"/>
</dbReference>
<dbReference type="SUPFAM" id="SSF52821">
    <property type="entry name" value="Rhodanese/Cell cycle control phosphatase"/>
    <property type="match status" value="1"/>
</dbReference>
<keyword evidence="5" id="KW-0560">Oxidoreductase</keyword>
<dbReference type="PANTHER" id="PTHR43429">
    <property type="entry name" value="PYRIDINE NUCLEOTIDE-DISULFIDE OXIDOREDUCTASE DOMAIN-CONTAINING"/>
    <property type="match status" value="1"/>
</dbReference>
<evidence type="ECO:0000256" key="5">
    <source>
        <dbReference type="ARBA" id="ARBA00023002"/>
    </source>
</evidence>
<dbReference type="InterPro" id="IPR023753">
    <property type="entry name" value="FAD/NAD-binding_dom"/>
</dbReference>
<evidence type="ECO:0000256" key="1">
    <source>
        <dbReference type="ARBA" id="ARBA00001974"/>
    </source>
</evidence>
<evidence type="ECO:0000259" key="7">
    <source>
        <dbReference type="PROSITE" id="PS50206"/>
    </source>
</evidence>
<dbReference type="EMBL" id="BDIP01002298">
    <property type="protein sequence ID" value="GIQ86071.1"/>
    <property type="molecule type" value="Genomic_DNA"/>
</dbReference>
<keyword evidence="6" id="KW-0676">Redox-active center</keyword>
<dbReference type="InterPro" id="IPR036188">
    <property type="entry name" value="FAD/NAD-bd_sf"/>
</dbReference>
<dbReference type="Gene3D" id="3.50.50.60">
    <property type="entry name" value="FAD/NAD(P)-binding domain"/>
    <property type="match status" value="2"/>
</dbReference>
<feature type="domain" description="Rhodanese" evidence="7">
    <location>
        <begin position="467"/>
        <end position="559"/>
    </location>
</feature>
<dbReference type="InterPro" id="IPR050260">
    <property type="entry name" value="FAD-bd_OxRdtase"/>
</dbReference>
<accession>A0A9K3CZL7</accession>
<proteinExistence type="inferred from homology"/>
<keyword evidence="9" id="KW-1185">Reference proteome</keyword>
<evidence type="ECO:0000256" key="4">
    <source>
        <dbReference type="ARBA" id="ARBA00022827"/>
    </source>
</evidence>
<sequence>MATTQVSKIVVVGGVAAGASAACRARRLDEHAEIVVLERDEHTSFSNCCLPYHLSGVVEEASTLVVASADMLRKVFRLDVRTHTEATRIDRETHTVHAEDRLTGQTLSFPYDKLILAPVCPKNAPNLFWLRNVGDAVKARALVTDQDTDRPRVLIYGSGFIGLEVADQLTEVADVTLVTRSPWPLRPLDAEMTRGITCALRSRGVDVRFSTTVTRCDMEGDRIVGVTLSDGEHLSLDCLGLGLGVVPCIELARECGLSLGHRGGIVVNRYMQTSDPDVYAAGDAVEYPVVNGPMDTDLVTLAGPANKAGRIAGEHAVTGNARPMPKLCRASVCDIAGAVVAACGLSEYQCLTSGIPHRCVSAIGASHVGMMPGAAPVIAKLVFDPETGKILGAQASGTVGVDKQVSLVAVVMQFGGTVHDLVDTDHCYCPSVSTARTAMQQAGHVAANHMDGIVEATYITDPLLQKSVSGVLFLDVRSDAEVVEWAWPVKLPYKHIPHCEVRDRMAELEGHKSDLVLVSCKSAKRSHIVCRILMQSGFTNVRNCTGGVVLRQQYLDAVKDAHTCPKQLTACNCCSVQCLQSDTSAQVDVPMVAVSQM</sequence>
<dbReference type="Proteomes" id="UP000265618">
    <property type="component" value="Unassembled WGS sequence"/>
</dbReference>
<evidence type="ECO:0000256" key="2">
    <source>
        <dbReference type="ARBA" id="ARBA00009130"/>
    </source>
</evidence>